<dbReference type="AlphaFoldDB" id="A0A6A7KA71"/>
<evidence type="ECO:0000256" key="1">
    <source>
        <dbReference type="SAM" id="MobiDB-lite"/>
    </source>
</evidence>
<evidence type="ECO:0000313" key="3">
    <source>
        <dbReference type="Proteomes" id="UP000440004"/>
    </source>
</evidence>
<dbReference type="Pfam" id="PF04860">
    <property type="entry name" value="Phage_portal"/>
    <property type="match status" value="1"/>
</dbReference>
<feature type="region of interest" description="Disordered" evidence="1">
    <location>
        <begin position="393"/>
        <end position="413"/>
    </location>
</feature>
<sequence length="413" mass="46723">MSVRHTRVESRWKSIFIGGGERLGLLDFLFNKANYVEVSSIYSDAVKLYVNELAIQRGITLYANVISKCEFQRIKKEGNKLMSVKNDLYYTLNIRPNQNSNATVFWNKAITQLFKNGEVLIVQGYTNELFLAESFSKRIYAYKPWEFYDVVINNLNTNKTYLMGDAIYLTIENMTISKTMSDFYEKLSGILDAAVNNYKQNNGKKYKFNTGTSTARRGIGATPDTTTEGEEIEKTKAQQYVDKLFEKIFTTPNAIVPLQTGEELEELGKVTGQNSEDIVKMINTTMESVAIGMNIPIDIFIGRTTEKSNAMNDWITTGVEIFLELIGDELNAKLISKANYLKGDQILIDATKINHRDILDSAVALEKLFGIGFTHNEIRGLFKMLPTTDEGADDRHWSKNYGTESEFKGGEKG</sequence>
<dbReference type="InterPro" id="IPR006944">
    <property type="entry name" value="Phage/GTA_portal"/>
</dbReference>
<evidence type="ECO:0000313" key="2">
    <source>
        <dbReference type="EMBL" id="MPW26408.1"/>
    </source>
</evidence>
<protein>
    <submittedName>
        <fullName evidence="2">Phage portal protein</fullName>
    </submittedName>
</protein>
<reference evidence="2 3" key="1">
    <citation type="submission" date="2019-10" db="EMBL/GenBank/DDBJ databases">
        <title>Alkalibaculum tamaniensis sp.nov., a new alkaliphilic acetogen, isolated on methoxylated aromatics from a mud volcano.</title>
        <authorList>
            <person name="Khomyakova M.A."/>
            <person name="Merkel A.Y."/>
            <person name="Bonch-Osmolovskaya E.A."/>
            <person name="Slobodkin A.I."/>
        </authorList>
    </citation>
    <scope>NUCLEOTIDE SEQUENCE [LARGE SCALE GENOMIC DNA]</scope>
    <source>
        <strain evidence="2 3">M08DMB</strain>
    </source>
</reference>
<name>A0A6A7KA71_9FIRM</name>
<proteinExistence type="predicted"/>
<dbReference type="Proteomes" id="UP000440004">
    <property type="component" value="Unassembled WGS sequence"/>
</dbReference>
<organism evidence="2 3">
    <name type="scientific">Alkalibaculum sporogenes</name>
    <dbReference type="NCBI Taxonomy" id="2655001"/>
    <lineage>
        <taxon>Bacteria</taxon>
        <taxon>Bacillati</taxon>
        <taxon>Bacillota</taxon>
        <taxon>Clostridia</taxon>
        <taxon>Eubacteriales</taxon>
        <taxon>Eubacteriaceae</taxon>
        <taxon>Alkalibaculum</taxon>
    </lineage>
</organism>
<keyword evidence="3" id="KW-1185">Reference proteome</keyword>
<dbReference type="EMBL" id="WHNX01000018">
    <property type="protein sequence ID" value="MPW26408.1"/>
    <property type="molecule type" value="Genomic_DNA"/>
</dbReference>
<comment type="caution">
    <text evidence="2">The sequence shown here is derived from an EMBL/GenBank/DDBJ whole genome shotgun (WGS) entry which is preliminary data.</text>
</comment>
<accession>A0A6A7KA71</accession>
<gene>
    <name evidence="2" type="ORF">GC105_11470</name>
</gene>